<keyword evidence="2" id="KW-1185">Reference proteome</keyword>
<reference evidence="1 2" key="1">
    <citation type="submission" date="2015-01" db="EMBL/GenBank/DDBJ databases">
        <title>Evolution of Trichinella species and genotypes.</title>
        <authorList>
            <person name="Korhonen P.K."/>
            <person name="Edoardo P."/>
            <person name="Giuseppe L.R."/>
            <person name="Gasser R.B."/>
        </authorList>
    </citation>
    <scope>NUCLEOTIDE SEQUENCE [LARGE SCALE GENOMIC DNA]</scope>
    <source>
        <strain evidence="1">ISS1980</strain>
    </source>
</reference>
<evidence type="ECO:0000313" key="1">
    <source>
        <dbReference type="EMBL" id="KRZ65177.1"/>
    </source>
</evidence>
<evidence type="ECO:0000313" key="2">
    <source>
        <dbReference type="Proteomes" id="UP000054843"/>
    </source>
</evidence>
<proteinExistence type="predicted"/>
<sequence length="83" mass="9432">MELKYDFNGGEWKGNQICNLKSCWQEHCACSITTMISIKPNATFEGQFLNTEVRCNTKSASFVLVAIAFPSSVFNRENYHAEM</sequence>
<comment type="caution">
    <text evidence="1">The sequence shown here is derived from an EMBL/GenBank/DDBJ whole genome shotgun (WGS) entry which is preliminary data.</text>
</comment>
<dbReference type="AlphaFoldDB" id="A0A0V1M0C0"/>
<gene>
    <name evidence="1" type="ORF">T10_5426</name>
</gene>
<accession>A0A0V1M0C0</accession>
<organism evidence="1 2">
    <name type="scientific">Trichinella papuae</name>
    <dbReference type="NCBI Taxonomy" id="268474"/>
    <lineage>
        <taxon>Eukaryota</taxon>
        <taxon>Metazoa</taxon>
        <taxon>Ecdysozoa</taxon>
        <taxon>Nematoda</taxon>
        <taxon>Enoplea</taxon>
        <taxon>Dorylaimia</taxon>
        <taxon>Trichinellida</taxon>
        <taxon>Trichinellidae</taxon>
        <taxon>Trichinella</taxon>
    </lineage>
</organism>
<name>A0A0V1M0C0_9BILA</name>
<dbReference type="Proteomes" id="UP000054843">
    <property type="component" value="Unassembled WGS sequence"/>
</dbReference>
<protein>
    <submittedName>
        <fullName evidence="1">Uncharacterized protein</fullName>
    </submittedName>
</protein>
<dbReference type="EMBL" id="JYDO01000476">
    <property type="protein sequence ID" value="KRZ65177.1"/>
    <property type="molecule type" value="Genomic_DNA"/>
</dbReference>